<dbReference type="AlphaFoldDB" id="A0AAE3ZVX1"/>
<keyword evidence="3" id="KW-1185">Reference proteome</keyword>
<dbReference type="RefSeq" id="WP_310420967.1">
    <property type="nucleotide sequence ID" value="NZ_JAVDYC010000001.1"/>
</dbReference>
<evidence type="ECO:0000313" key="2">
    <source>
        <dbReference type="EMBL" id="MDR7325892.1"/>
    </source>
</evidence>
<dbReference type="Proteomes" id="UP001183629">
    <property type="component" value="Unassembled WGS sequence"/>
</dbReference>
<comment type="caution">
    <text evidence="2">The sequence shown here is derived from an EMBL/GenBank/DDBJ whole genome shotgun (WGS) entry which is preliminary data.</text>
</comment>
<feature type="compositionally biased region" description="Acidic residues" evidence="1">
    <location>
        <begin position="19"/>
        <end position="28"/>
    </location>
</feature>
<evidence type="ECO:0000256" key="1">
    <source>
        <dbReference type="SAM" id="MobiDB-lite"/>
    </source>
</evidence>
<protein>
    <submittedName>
        <fullName evidence="2">Uncharacterized protein</fullName>
    </submittedName>
</protein>
<organism evidence="2 3">
    <name type="scientific">Catenuloplanes niger</name>
    <dbReference type="NCBI Taxonomy" id="587534"/>
    <lineage>
        <taxon>Bacteria</taxon>
        <taxon>Bacillati</taxon>
        <taxon>Actinomycetota</taxon>
        <taxon>Actinomycetes</taxon>
        <taxon>Micromonosporales</taxon>
        <taxon>Micromonosporaceae</taxon>
        <taxon>Catenuloplanes</taxon>
    </lineage>
</organism>
<gene>
    <name evidence="2" type="ORF">J2S44_006142</name>
</gene>
<sequence>MADDKIVIPGPYSQPPIDTSDDEDEEEPPPPQLPEVGNLDAPAANVDPPSLTVSETWTDDPDGRWQSGPTIDVDAPKTGDSDQEPLPDTIPYVQPFTINTGNVVDTVKLAITDLKTAVTAYDEHKKYVKEHLWVFSVQSADDVGPDGDQFTYMEENESFDFSTGMYWNSGTESNSYAGPSREMVEQLETFQNRLIASCADVITLVSQFTLAVDGAALAYAQIDFASQFPDPPVITEVTMDNNTGNLSNS</sequence>
<dbReference type="EMBL" id="JAVDYC010000001">
    <property type="protein sequence ID" value="MDR7325892.1"/>
    <property type="molecule type" value="Genomic_DNA"/>
</dbReference>
<feature type="region of interest" description="Disordered" evidence="1">
    <location>
        <begin position="1"/>
        <end position="85"/>
    </location>
</feature>
<accession>A0AAE3ZVX1</accession>
<evidence type="ECO:0000313" key="3">
    <source>
        <dbReference type="Proteomes" id="UP001183629"/>
    </source>
</evidence>
<reference evidence="2 3" key="1">
    <citation type="submission" date="2023-07" db="EMBL/GenBank/DDBJ databases">
        <title>Sequencing the genomes of 1000 actinobacteria strains.</title>
        <authorList>
            <person name="Klenk H.-P."/>
        </authorList>
    </citation>
    <scope>NUCLEOTIDE SEQUENCE [LARGE SCALE GENOMIC DNA]</scope>
    <source>
        <strain evidence="2 3">DSM 44711</strain>
    </source>
</reference>
<name>A0AAE3ZVX1_9ACTN</name>
<proteinExistence type="predicted"/>